<organism evidence="1 2">
    <name type="scientific">Paraliobacillus ryukyuensis</name>
    <dbReference type="NCBI Taxonomy" id="200904"/>
    <lineage>
        <taxon>Bacteria</taxon>
        <taxon>Bacillati</taxon>
        <taxon>Bacillota</taxon>
        <taxon>Bacilli</taxon>
        <taxon>Bacillales</taxon>
        <taxon>Bacillaceae</taxon>
        <taxon>Paraliobacillus</taxon>
    </lineage>
</organism>
<dbReference type="EMBL" id="QNRI01000015">
    <property type="protein sequence ID" value="RBO92272.1"/>
    <property type="molecule type" value="Genomic_DNA"/>
</dbReference>
<dbReference type="InterPro" id="IPR008822">
    <property type="entry name" value="Endonuclease_RusA-like"/>
</dbReference>
<dbReference type="Gene3D" id="3.30.1330.70">
    <property type="entry name" value="Holliday junction resolvase RusA"/>
    <property type="match status" value="1"/>
</dbReference>
<keyword evidence="1" id="KW-0378">Hydrolase</keyword>
<dbReference type="STRING" id="200904.GCA_900168775_03148"/>
<dbReference type="Pfam" id="PF05866">
    <property type="entry name" value="RusA"/>
    <property type="match status" value="1"/>
</dbReference>
<keyword evidence="1" id="KW-0255">Endonuclease</keyword>
<evidence type="ECO:0000313" key="2">
    <source>
        <dbReference type="Proteomes" id="UP000252254"/>
    </source>
</evidence>
<accession>A0A366DQB5</accession>
<reference evidence="1 2" key="1">
    <citation type="submission" date="2018-06" db="EMBL/GenBank/DDBJ databases">
        <title>Genomic Encyclopedia of Type Strains, Phase IV (KMG-IV): sequencing the most valuable type-strain genomes for metagenomic binning, comparative biology and taxonomic classification.</title>
        <authorList>
            <person name="Goeker M."/>
        </authorList>
    </citation>
    <scope>NUCLEOTIDE SEQUENCE [LARGE SCALE GENOMIC DNA]</scope>
    <source>
        <strain evidence="1 2">DSM 15140</strain>
    </source>
</reference>
<proteinExistence type="predicted"/>
<comment type="caution">
    <text evidence="1">The sequence shown here is derived from an EMBL/GenBank/DDBJ whole genome shotgun (WGS) entry which is preliminary data.</text>
</comment>
<dbReference type="Proteomes" id="UP000252254">
    <property type="component" value="Unassembled WGS sequence"/>
</dbReference>
<sequence length="141" mass="16079">MIKFTIPGEPVAQGRPRAGKTKYGKTVLYDPSKSKNYKQYIKLVASQHVPVKQIEGQISMRLKIYRQIPKSMTKKLRKASIDEIHRPTTKPDCSNIAKGIEDALNGMIYKDDSQIVDLRVSKYYSENPRVEVEIKVLEGVK</sequence>
<keyword evidence="2" id="KW-1185">Reference proteome</keyword>
<dbReference type="InterPro" id="IPR036614">
    <property type="entry name" value="RusA-like_sf"/>
</dbReference>
<dbReference type="GO" id="GO:0004519">
    <property type="term" value="F:endonuclease activity"/>
    <property type="evidence" value="ECO:0007669"/>
    <property type="project" value="UniProtKB-KW"/>
</dbReference>
<dbReference type="SUPFAM" id="SSF103084">
    <property type="entry name" value="Holliday junction resolvase RusA"/>
    <property type="match status" value="1"/>
</dbReference>
<dbReference type="AlphaFoldDB" id="A0A366DQB5"/>
<dbReference type="GO" id="GO:0000287">
    <property type="term" value="F:magnesium ion binding"/>
    <property type="evidence" value="ECO:0007669"/>
    <property type="project" value="InterPro"/>
</dbReference>
<dbReference type="RefSeq" id="WP_113870087.1">
    <property type="nucleotide sequence ID" value="NZ_BAABQN010000018.1"/>
</dbReference>
<gene>
    <name evidence="1" type="ORF">DES48_11510</name>
</gene>
<protein>
    <submittedName>
        <fullName evidence="1">Holliday junction resolvase RusA-like endonuclease</fullName>
    </submittedName>
</protein>
<dbReference type="GO" id="GO:0006310">
    <property type="term" value="P:DNA recombination"/>
    <property type="evidence" value="ECO:0007669"/>
    <property type="project" value="InterPro"/>
</dbReference>
<dbReference type="GO" id="GO:0006281">
    <property type="term" value="P:DNA repair"/>
    <property type="evidence" value="ECO:0007669"/>
    <property type="project" value="InterPro"/>
</dbReference>
<keyword evidence="1" id="KW-0540">Nuclease</keyword>
<evidence type="ECO:0000313" key="1">
    <source>
        <dbReference type="EMBL" id="RBO92272.1"/>
    </source>
</evidence>
<name>A0A366DQB5_9BACI</name>
<dbReference type="OrthoDB" id="5114842at2"/>